<dbReference type="PANTHER" id="PTHR37187">
    <property type="entry name" value="EXPRESSED PROTEIN"/>
    <property type="match status" value="1"/>
</dbReference>
<feature type="region of interest" description="Disordered" evidence="1">
    <location>
        <begin position="105"/>
        <end position="147"/>
    </location>
</feature>
<name>A0A6P5ZD37_DURZI</name>
<accession>A0A6P5ZD37</accession>
<dbReference type="GeneID" id="111299678"/>
<evidence type="ECO:0000313" key="2">
    <source>
        <dbReference type="Proteomes" id="UP000515121"/>
    </source>
</evidence>
<dbReference type="PANTHER" id="PTHR37187:SF7">
    <property type="entry name" value="EXPRESSED PROTEIN"/>
    <property type="match status" value="1"/>
</dbReference>
<keyword evidence="2" id="KW-1185">Reference proteome</keyword>
<dbReference type="KEGG" id="dzi:111299678"/>
<gene>
    <name evidence="3 4" type="primary">LOC111299678</name>
</gene>
<dbReference type="RefSeq" id="XP_022750756.1">
    <property type="nucleotide sequence ID" value="XM_022895021.1"/>
</dbReference>
<evidence type="ECO:0000256" key="1">
    <source>
        <dbReference type="SAM" id="MobiDB-lite"/>
    </source>
</evidence>
<sequence length="328" mass="35563">MEESSNGRLMEILKVQAHDEEKEVVLENSTASKPDVEFVRDITANGNSVSVNETPDVEDSSSSRSRFDEEAETVKRSSQVENSENIEEEKVISDSVVEAVELEPEVSLTEELSQDIKPSVKKSSDSDVAEIDGKEKEENISPSLDETFADSSILTDLLVNGLKEETEQLFSSETTGDSAILTEVESKRLDEETTPPGLDETNGSMVAADVVSRGIEETTISCLAENGGVPEAAVAQGITETKIAASDNNAGVSSSFPDFASKKNVEDSLQAANVPIVETRDTGELVNKPEIRESTGNEPIISLSHRSQQPTSWKSCCGLFEVLWRSDR</sequence>
<reference evidence="3 4" key="1">
    <citation type="submission" date="2025-04" db="UniProtKB">
        <authorList>
            <consortium name="RefSeq"/>
        </authorList>
    </citation>
    <scope>IDENTIFICATION</scope>
    <source>
        <tissue evidence="3 4">Fruit stalk</tissue>
    </source>
</reference>
<dbReference type="OrthoDB" id="1926326at2759"/>
<feature type="compositionally biased region" description="Basic and acidic residues" evidence="1">
    <location>
        <begin position="65"/>
        <end position="75"/>
    </location>
</feature>
<dbReference type="Proteomes" id="UP000515121">
    <property type="component" value="Unplaced"/>
</dbReference>
<feature type="compositionally biased region" description="Polar residues" evidence="1">
    <location>
        <begin position="168"/>
        <end position="177"/>
    </location>
</feature>
<feature type="compositionally biased region" description="Polar residues" evidence="1">
    <location>
        <begin position="44"/>
        <end position="53"/>
    </location>
</feature>
<proteinExistence type="predicted"/>
<protein>
    <submittedName>
        <fullName evidence="3 4">Uncharacterized protein LOC111299678</fullName>
    </submittedName>
</protein>
<feature type="region of interest" description="Disordered" evidence="1">
    <location>
        <begin position="44"/>
        <end position="89"/>
    </location>
</feature>
<feature type="region of interest" description="Disordered" evidence="1">
    <location>
        <begin position="168"/>
        <end position="203"/>
    </location>
</feature>
<dbReference type="AlphaFoldDB" id="A0A6P5ZD37"/>
<dbReference type="RefSeq" id="XP_022750758.1">
    <property type="nucleotide sequence ID" value="XM_022895023.1"/>
</dbReference>
<organism evidence="2 4">
    <name type="scientific">Durio zibethinus</name>
    <name type="common">Durian</name>
    <dbReference type="NCBI Taxonomy" id="66656"/>
    <lineage>
        <taxon>Eukaryota</taxon>
        <taxon>Viridiplantae</taxon>
        <taxon>Streptophyta</taxon>
        <taxon>Embryophyta</taxon>
        <taxon>Tracheophyta</taxon>
        <taxon>Spermatophyta</taxon>
        <taxon>Magnoliopsida</taxon>
        <taxon>eudicotyledons</taxon>
        <taxon>Gunneridae</taxon>
        <taxon>Pentapetalae</taxon>
        <taxon>rosids</taxon>
        <taxon>malvids</taxon>
        <taxon>Malvales</taxon>
        <taxon>Malvaceae</taxon>
        <taxon>Helicteroideae</taxon>
        <taxon>Durio</taxon>
    </lineage>
</organism>
<evidence type="ECO:0000313" key="4">
    <source>
        <dbReference type="RefSeq" id="XP_022750758.1"/>
    </source>
</evidence>
<evidence type="ECO:0000313" key="3">
    <source>
        <dbReference type="RefSeq" id="XP_022750756.1"/>
    </source>
</evidence>